<dbReference type="Proteomes" id="UP000649328">
    <property type="component" value="Unassembled WGS sequence"/>
</dbReference>
<protein>
    <submittedName>
        <fullName evidence="2">Uncharacterized protein</fullName>
    </submittedName>
</protein>
<accession>A0A8H7GLF5</accession>
<reference evidence="2" key="1">
    <citation type="submission" date="2020-10" db="EMBL/GenBank/DDBJ databases">
        <title>The Whole-Genome Sequence of Metschnikowia persimmonesis, a Novel Endophytic Yeast Species Isolated from Medicinal Plant Diospyros kaki Thumb.</title>
        <authorList>
            <person name="Rahmat E."/>
            <person name="Kang Y."/>
        </authorList>
    </citation>
    <scope>NUCLEOTIDE SEQUENCE</scope>
    <source>
        <strain evidence="2">KIOM G15050</strain>
    </source>
</reference>
<gene>
    <name evidence="2" type="ORF">HF325_006250</name>
</gene>
<evidence type="ECO:0000313" key="2">
    <source>
        <dbReference type="EMBL" id="KAF7999574.1"/>
    </source>
</evidence>
<evidence type="ECO:0000256" key="1">
    <source>
        <dbReference type="SAM" id="MobiDB-lite"/>
    </source>
</evidence>
<feature type="compositionally biased region" description="Low complexity" evidence="1">
    <location>
        <begin position="239"/>
        <end position="250"/>
    </location>
</feature>
<dbReference type="OrthoDB" id="10304878at2759"/>
<keyword evidence="3" id="KW-1185">Reference proteome</keyword>
<feature type="compositionally biased region" description="Low complexity" evidence="1">
    <location>
        <begin position="273"/>
        <end position="285"/>
    </location>
</feature>
<dbReference type="AlphaFoldDB" id="A0A8H7GLF5"/>
<proteinExistence type="predicted"/>
<dbReference type="EMBL" id="JACBPP010000009">
    <property type="protein sequence ID" value="KAF7999574.1"/>
    <property type="molecule type" value="Genomic_DNA"/>
</dbReference>
<organism evidence="2 3">
    <name type="scientific">Metschnikowia pulcherrima</name>
    <dbReference type="NCBI Taxonomy" id="27326"/>
    <lineage>
        <taxon>Eukaryota</taxon>
        <taxon>Fungi</taxon>
        <taxon>Dikarya</taxon>
        <taxon>Ascomycota</taxon>
        <taxon>Saccharomycotina</taxon>
        <taxon>Pichiomycetes</taxon>
        <taxon>Metschnikowiaceae</taxon>
        <taxon>Metschnikowia</taxon>
    </lineage>
</organism>
<comment type="caution">
    <text evidence="2">The sequence shown here is derived from an EMBL/GenBank/DDBJ whole genome shotgun (WGS) entry which is preliminary data.</text>
</comment>
<sequence>MPIVSDYGFLAEEDIYDAPQGSYESSSIFSTIEREIPSNLPANEDMELPTFSTFSNTPTRADGLLRQRKTIKEQIVSLKDTIIRKVKWFYSRDGPVVEDAADMATELLLSMEQIATLDFQTGILQCASPPVSVFSPNNSAPDSPLDSEMPVPTWYAAHVPMYHQHYVAEGIVGQGSSEFDQDLDAEMSANIPRIVSMMSQPQSTSALSGPEAFDRLTMMATSFGTSVTESDLESALSFSTDDSCLDSSSDNDSEPALSVSKTTTETAVDDSDLSTLGDDSSSLDGSFSIDSEFDEARVSQNQIESSGVSRESVDFAVHDAASFSNGLSTIGSGPEIFAANVNLNPEVESPLQAMQDEPRVHVTLENHVQALSLSDDIYVPDAGMHPREFGSGSASRCPPFIAPESINFAEVSPYPLDLQILPSFCRRSSFPDILAPEDCSLPECAHMPDHASIGSANVLQPDDESLALANLGDLIAEIEEIIQETLGSTNRSFHENPTSSKRESWLCNFLDFDRRRSFLRATGCYENENSGEDEFLEDYDTYEDFDRTDETERLIERCNQNLTLSRRWGTTQLHLERIEKDTWFSEISKNPNTSDLYNHEKTLTRAVVFSGTEKLSDQPLPLGFAEILFEQNTPIMDFETELEKLRVENQSRINSSEETEKLEKIVHRYRLIFRSLIRNMVWPCGDRLRKLLENILYVRFMEAEVVAEAARINQEISATRLKFAEAPAIFGAYLQTRLERCSLAFRRMENESKKCHDEMVQLEAGFDSNVGEFISDIKRIVAMRVRTLDYYDRFAELNQGQDDFDEDYIHEWACVAEYRRITLWYQNINTARFQNLLAKNISTLRKTSDFILEMLVMTHENIQDARRALSMCELTEKGSPASEQ</sequence>
<feature type="region of interest" description="Disordered" evidence="1">
    <location>
        <begin position="239"/>
        <end position="285"/>
    </location>
</feature>
<evidence type="ECO:0000313" key="3">
    <source>
        <dbReference type="Proteomes" id="UP000649328"/>
    </source>
</evidence>
<name>A0A8H7GLF5_9ASCO</name>